<evidence type="ECO:0000313" key="2">
    <source>
        <dbReference type="EMBL" id="GKU92798.1"/>
    </source>
</evidence>
<evidence type="ECO:0000256" key="1">
    <source>
        <dbReference type="SAM" id="MobiDB-lite"/>
    </source>
</evidence>
<evidence type="ECO:0000313" key="3">
    <source>
        <dbReference type="Proteomes" id="UP001054252"/>
    </source>
</evidence>
<feature type="compositionally biased region" description="Polar residues" evidence="1">
    <location>
        <begin position="21"/>
        <end position="51"/>
    </location>
</feature>
<comment type="caution">
    <text evidence="2">The sequence shown here is derived from an EMBL/GenBank/DDBJ whole genome shotgun (WGS) entry which is preliminary data.</text>
</comment>
<reference evidence="2 3" key="1">
    <citation type="journal article" date="2021" name="Commun. Biol.">
        <title>The genome of Shorea leprosula (Dipterocarpaceae) highlights the ecological relevance of drought in aseasonal tropical rainforests.</title>
        <authorList>
            <person name="Ng K.K.S."/>
            <person name="Kobayashi M.J."/>
            <person name="Fawcett J.A."/>
            <person name="Hatakeyama M."/>
            <person name="Paape T."/>
            <person name="Ng C.H."/>
            <person name="Ang C.C."/>
            <person name="Tnah L.H."/>
            <person name="Lee C.T."/>
            <person name="Nishiyama T."/>
            <person name="Sese J."/>
            <person name="O'Brien M.J."/>
            <person name="Copetti D."/>
            <person name="Mohd Noor M.I."/>
            <person name="Ong R.C."/>
            <person name="Putra M."/>
            <person name="Sireger I.Z."/>
            <person name="Indrioko S."/>
            <person name="Kosugi Y."/>
            <person name="Izuno A."/>
            <person name="Isagi Y."/>
            <person name="Lee S.L."/>
            <person name="Shimizu K.K."/>
        </authorList>
    </citation>
    <scope>NUCLEOTIDE SEQUENCE [LARGE SCALE GENOMIC DNA]</scope>
    <source>
        <strain evidence="2">214</strain>
    </source>
</reference>
<protein>
    <submittedName>
        <fullName evidence="2">Uncharacterized protein</fullName>
    </submittedName>
</protein>
<dbReference type="EMBL" id="BPVZ01000006">
    <property type="protein sequence ID" value="GKU92798.1"/>
    <property type="molecule type" value="Genomic_DNA"/>
</dbReference>
<dbReference type="PANTHER" id="PTHR36030:SF1">
    <property type="entry name" value="CALMODULIN-BINDING DOMAIN-CONTAINING PROTEIN"/>
    <property type="match status" value="1"/>
</dbReference>
<dbReference type="PANTHER" id="PTHR36030">
    <property type="entry name" value="CALMODULIN-BINDING DOMAIN-CONTAINING PROTEIN"/>
    <property type="match status" value="1"/>
</dbReference>
<dbReference type="AlphaFoldDB" id="A0AAV5HVB9"/>
<name>A0AAV5HVB9_9ROSI</name>
<organism evidence="2 3">
    <name type="scientific">Rubroshorea leprosula</name>
    <dbReference type="NCBI Taxonomy" id="152421"/>
    <lineage>
        <taxon>Eukaryota</taxon>
        <taxon>Viridiplantae</taxon>
        <taxon>Streptophyta</taxon>
        <taxon>Embryophyta</taxon>
        <taxon>Tracheophyta</taxon>
        <taxon>Spermatophyta</taxon>
        <taxon>Magnoliopsida</taxon>
        <taxon>eudicotyledons</taxon>
        <taxon>Gunneridae</taxon>
        <taxon>Pentapetalae</taxon>
        <taxon>rosids</taxon>
        <taxon>malvids</taxon>
        <taxon>Malvales</taxon>
        <taxon>Dipterocarpaceae</taxon>
        <taxon>Rubroshorea</taxon>
    </lineage>
</organism>
<sequence length="129" mass="13915">MEATQKQKGTIKSKLAKSFGLGTNRTCQPHCSSKVRSGPSSPPLMNQNGSNHWSLKRMSYASSTPAATATLSHPNGFVNAASKGYTNPAWGGYGGDENVDVKAESYISHVRERFKEGVDSTSAKYQEML</sequence>
<accession>A0AAV5HVB9</accession>
<gene>
    <name evidence="2" type="ORF">SLEP1_g6475</name>
</gene>
<keyword evidence="3" id="KW-1185">Reference proteome</keyword>
<proteinExistence type="predicted"/>
<dbReference type="Proteomes" id="UP001054252">
    <property type="component" value="Unassembled WGS sequence"/>
</dbReference>
<feature type="region of interest" description="Disordered" evidence="1">
    <location>
        <begin position="1"/>
        <end position="51"/>
    </location>
</feature>